<dbReference type="PROSITE" id="PS50075">
    <property type="entry name" value="CARRIER"/>
    <property type="match status" value="1"/>
</dbReference>
<reference evidence="2 3" key="1">
    <citation type="submission" date="2017-09" db="EMBL/GenBank/DDBJ databases">
        <authorList>
            <person name="Lee N."/>
            <person name="Cho B.-K."/>
        </authorList>
    </citation>
    <scope>NUCLEOTIDE SEQUENCE [LARGE SCALE GENOMIC DNA]</scope>
    <source>
        <strain evidence="2 3">ATCC 12769</strain>
    </source>
</reference>
<keyword evidence="3" id="KW-1185">Reference proteome</keyword>
<dbReference type="Pfam" id="PF00550">
    <property type="entry name" value="PP-binding"/>
    <property type="match status" value="1"/>
</dbReference>
<name>A0A5J6FCY4_9ACTN</name>
<proteinExistence type="predicted"/>
<evidence type="ECO:0000259" key="1">
    <source>
        <dbReference type="PROSITE" id="PS50075"/>
    </source>
</evidence>
<sequence>MERQAMTRDELIVEIINLTLRTAPDLDAEVTADSSFEELGMDSLTRIDLLAAVEKAFNQTVPDEKVGDLLRVSDVADFLAADKAGV</sequence>
<organism evidence="2 3">
    <name type="scientific">Streptomyces nitrosporeus</name>
    <dbReference type="NCBI Taxonomy" id="28894"/>
    <lineage>
        <taxon>Bacteria</taxon>
        <taxon>Bacillati</taxon>
        <taxon>Actinomycetota</taxon>
        <taxon>Actinomycetes</taxon>
        <taxon>Kitasatosporales</taxon>
        <taxon>Streptomycetaceae</taxon>
        <taxon>Streptomyces</taxon>
    </lineage>
</organism>
<dbReference type="SUPFAM" id="SSF47336">
    <property type="entry name" value="ACP-like"/>
    <property type="match status" value="1"/>
</dbReference>
<evidence type="ECO:0000313" key="3">
    <source>
        <dbReference type="Proteomes" id="UP000326178"/>
    </source>
</evidence>
<dbReference type="AlphaFoldDB" id="A0A5J6FCY4"/>
<protein>
    <recommendedName>
        <fullName evidence="1">Carrier domain-containing protein</fullName>
    </recommendedName>
</protein>
<evidence type="ECO:0000313" key="2">
    <source>
        <dbReference type="EMBL" id="QEU73886.1"/>
    </source>
</evidence>
<dbReference type="InterPro" id="IPR036736">
    <property type="entry name" value="ACP-like_sf"/>
</dbReference>
<dbReference type="OrthoDB" id="4244095at2"/>
<accession>A0A5J6FCY4</accession>
<dbReference type="EMBL" id="CP023702">
    <property type="protein sequence ID" value="QEU73886.1"/>
    <property type="molecule type" value="Genomic_DNA"/>
</dbReference>
<gene>
    <name evidence="2" type="ORF">CP967_19525</name>
</gene>
<feature type="domain" description="Carrier" evidence="1">
    <location>
        <begin position="6"/>
        <end position="83"/>
    </location>
</feature>
<dbReference type="Gene3D" id="1.10.1200.10">
    <property type="entry name" value="ACP-like"/>
    <property type="match status" value="1"/>
</dbReference>
<dbReference type="InterPro" id="IPR009081">
    <property type="entry name" value="PP-bd_ACP"/>
</dbReference>
<dbReference type="Proteomes" id="UP000326178">
    <property type="component" value="Chromosome"/>
</dbReference>
<dbReference type="KEGG" id="snk:CP967_19525"/>